<keyword evidence="2" id="KW-1185">Reference proteome</keyword>
<name>A0A516SBH0_9NEIS</name>
<evidence type="ECO:0000313" key="2">
    <source>
        <dbReference type="Proteomes" id="UP000317550"/>
    </source>
</evidence>
<gene>
    <name evidence="1" type="ORF">FNU76_03500</name>
</gene>
<organism evidence="1 2">
    <name type="scientific">Chitinimonas arctica</name>
    <dbReference type="NCBI Taxonomy" id="2594795"/>
    <lineage>
        <taxon>Bacteria</taxon>
        <taxon>Pseudomonadati</taxon>
        <taxon>Pseudomonadota</taxon>
        <taxon>Betaproteobacteria</taxon>
        <taxon>Neisseriales</taxon>
        <taxon>Chitinibacteraceae</taxon>
        <taxon>Chitinimonas</taxon>
    </lineage>
</organism>
<dbReference type="AlphaFoldDB" id="A0A516SBH0"/>
<dbReference type="OrthoDB" id="9154709at2"/>
<reference evidence="2" key="1">
    <citation type="submission" date="2019-07" db="EMBL/GenBank/DDBJ databases">
        <title>Chitinimonas sp. nov., isolated from Ny-Alesund, arctica soil.</title>
        <authorList>
            <person name="Xu Q."/>
            <person name="Peng F."/>
        </authorList>
    </citation>
    <scope>NUCLEOTIDE SEQUENCE [LARGE SCALE GENOMIC DNA]</scope>
    <source>
        <strain evidence="2">R3-44</strain>
    </source>
</reference>
<accession>A0A516SBH0</accession>
<dbReference type="RefSeq" id="WP_143856420.1">
    <property type="nucleotide sequence ID" value="NZ_CP041730.1"/>
</dbReference>
<sequence length="160" mass="17599">MPLLDLLIEECHRQGKSERALALAAGLSPETLSRQKSTGATKVRDLEKLLAALDVQLVLSADGVPVGGSTRARDKKTFRDKYPTLVWYKSTAEPAVLIRAALVQPKFQMLLDAAVYFGLDAVEKEWAALIAGDDEEAKRAAHITDRLLRNIRLGYEQAQA</sequence>
<dbReference type="KEGG" id="cari:FNU76_03500"/>
<proteinExistence type="predicted"/>
<dbReference type="Proteomes" id="UP000317550">
    <property type="component" value="Chromosome"/>
</dbReference>
<dbReference type="EMBL" id="CP041730">
    <property type="protein sequence ID" value="QDQ25495.1"/>
    <property type="molecule type" value="Genomic_DNA"/>
</dbReference>
<evidence type="ECO:0000313" key="1">
    <source>
        <dbReference type="EMBL" id="QDQ25495.1"/>
    </source>
</evidence>
<protein>
    <submittedName>
        <fullName evidence="1">Uncharacterized protein</fullName>
    </submittedName>
</protein>